<evidence type="ECO:0000256" key="8">
    <source>
        <dbReference type="SAM" id="Phobius"/>
    </source>
</evidence>
<accession>A0A4U1ID11</accession>
<dbReference type="PANTHER" id="PTHR34040">
    <property type="entry name" value="FLAGELLAR BIOSYNTHETIC PROTEIN FLIQ"/>
    <property type="match status" value="1"/>
</dbReference>
<dbReference type="GO" id="GO:0009306">
    <property type="term" value="P:protein secretion"/>
    <property type="evidence" value="ECO:0007669"/>
    <property type="project" value="InterPro"/>
</dbReference>
<evidence type="ECO:0000256" key="1">
    <source>
        <dbReference type="ARBA" id="ARBA00004651"/>
    </source>
</evidence>
<gene>
    <name evidence="9" type="ORF">FAZ69_03450</name>
</gene>
<evidence type="ECO:0000256" key="3">
    <source>
        <dbReference type="ARBA" id="ARBA00022475"/>
    </source>
</evidence>
<dbReference type="PANTHER" id="PTHR34040:SF7">
    <property type="entry name" value="SURFACE PRESENTATION OF ANTIGENS PROTEIN SPAQ"/>
    <property type="match status" value="1"/>
</dbReference>
<evidence type="ECO:0000256" key="7">
    <source>
        <dbReference type="ARBA" id="ARBA00023136"/>
    </source>
</evidence>
<evidence type="ECO:0000256" key="4">
    <source>
        <dbReference type="ARBA" id="ARBA00022692"/>
    </source>
</evidence>
<evidence type="ECO:0000256" key="2">
    <source>
        <dbReference type="ARBA" id="ARBA00006156"/>
    </source>
</evidence>
<comment type="caution">
    <text evidence="9">The sequence shown here is derived from an EMBL/GenBank/DDBJ whole genome shotgun (WGS) entry which is preliminary data.</text>
</comment>
<keyword evidence="6" id="KW-0843">Virulence</keyword>
<dbReference type="Proteomes" id="UP000305539">
    <property type="component" value="Unassembled WGS sequence"/>
</dbReference>
<dbReference type="InterPro" id="IPR002191">
    <property type="entry name" value="Bac_export_3"/>
</dbReference>
<dbReference type="NCBIfam" id="TIGR01403">
    <property type="entry name" value="fliQ_rel_III"/>
    <property type="match status" value="1"/>
</dbReference>
<evidence type="ECO:0000256" key="6">
    <source>
        <dbReference type="ARBA" id="ARBA00023026"/>
    </source>
</evidence>
<dbReference type="InterPro" id="IPR006306">
    <property type="entry name" value="T3SS_HrpO"/>
</dbReference>
<dbReference type="OrthoDB" id="8780569at2"/>
<reference evidence="9 10" key="1">
    <citation type="submission" date="2019-04" db="EMBL/GenBank/DDBJ databases">
        <title>Trinickia sp. 7GSK02, isolated from subtropical forest soil.</title>
        <authorList>
            <person name="Gao Z.-H."/>
            <person name="Qiu L.-H."/>
        </authorList>
    </citation>
    <scope>NUCLEOTIDE SEQUENCE [LARGE SCALE GENOMIC DNA]</scope>
    <source>
        <strain evidence="9 10">7GSK02</strain>
    </source>
</reference>
<keyword evidence="4 8" id="KW-0812">Transmembrane</keyword>
<keyword evidence="5 8" id="KW-1133">Transmembrane helix</keyword>
<evidence type="ECO:0000313" key="10">
    <source>
        <dbReference type="Proteomes" id="UP000305539"/>
    </source>
</evidence>
<keyword evidence="3" id="KW-1003">Cell membrane</keyword>
<feature type="transmembrane region" description="Helical" evidence="8">
    <location>
        <begin position="12"/>
        <end position="35"/>
    </location>
</feature>
<dbReference type="AlphaFoldDB" id="A0A4U1ID11"/>
<dbReference type="PRINTS" id="PR00952">
    <property type="entry name" value="TYPE3IMQPROT"/>
</dbReference>
<evidence type="ECO:0000256" key="5">
    <source>
        <dbReference type="ARBA" id="ARBA00022989"/>
    </source>
</evidence>
<feature type="transmembrane region" description="Helical" evidence="8">
    <location>
        <begin position="55"/>
        <end position="77"/>
    </location>
</feature>
<evidence type="ECO:0000313" key="9">
    <source>
        <dbReference type="EMBL" id="TKC91522.1"/>
    </source>
</evidence>
<dbReference type="EMBL" id="SWJE01000002">
    <property type="protein sequence ID" value="TKC91522.1"/>
    <property type="molecule type" value="Genomic_DNA"/>
</dbReference>
<organism evidence="9 10">
    <name type="scientific">Trinickia terrae</name>
    <dbReference type="NCBI Taxonomy" id="2571161"/>
    <lineage>
        <taxon>Bacteria</taxon>
        <taxon>Pseudomonadati</taxon>
        <taxon>Pseudomonadota</taxon>
        <taxon>Betaproteobacteria</taxon>
        <taxon>Burkholderiales</taxon>
        <taxon>Burkholderiaceae</taxon>
        <taxon>Trinickia</taxon>
    </lineage>
</organism>
<dbReference type="RefSeq" id="WP_136892560.1">
    <property type="nucleotide sequence ID" value="NZ_SWJE01000002.1"/>
</dbReference>
<keyword evidence="7 8" id="KW-0472">Membrane</keyword>
<comment type="subcellular location">
    <subcellularLocation>
        <location evidence="1">Cell membrane</location>
        <topology evidence="1">Multi-pass membrane protein</topology>
    </subcellularLocation>
</comment>
<proteinExistence type="inferred from homology"/>
<dbReference type="GO" id="GO:0005886">
    <property type="term" value="C:plasma membrane"/>
    <property type="evidence" value="ECO:0007669"/>
    <property type="project" value="UniProtKB-SubCell"/>
</dbReference>
<comment type="similarity">
    <text evidence="2">Belongs to the FliQ/MopD/SpaQ family.</text>
</comment>
<keyword evidence="10" id="KW-1185">Reference proteome</keyword>
<sequence length="86" mass="8905">MDADAITHLTTNALTLCLLVSLPAVAIAAAAGLLISFIQAVTSLQDTSISHGIKFLIVTVVIIVAAPWGASAVMQFAQSILRTVFP</sequence>
<dbReference type="Pfam" id="PF01313">
    <property type="entry name" value="Bac_export_3"/>
    <property type="match status" value="1"/>
</dbReference>
<name>A0A4U1ID11_9BURK</name>
<protein>
    <submittedName>
        <fullName evidence="9">EscS/YscS/HrcS family type III secretion system export apparatus protein</fullName>
    </submittedName>
</protein>